<evidence type="ECO:0000259" key="2">
    <source>
        <dbReference type="Pfam" id="PF12705"/>
    </source>
</evidence>
<dbReference type="Gene3D" id="3.90.320.10">
    <property type="match status" value="1"/>
</dbReference>
<dbReference type="InterPro" id="IPR038726">
    <property type="entry name" value="PDDEXK_AddAB-type"/>
</dbReference>
<keyword evidence="3" id="KW-0347">Helicase</keyword>
<dbReference type="InterPro" id="IPR027417">
    <property type="entry name" value="P-loop_NTPase"/>
</dbReference>
<sequence>MVQGIHEPMGLAHVLVAVPGARAGRTLLGYLAAASRERGWKGFFPPRVLTQGRLVDELLCTTQPSADRTTRTLAWERALQEADAETLARLVAQVPPRTDRSAWWRIAEDLRTVHAELAVEGYDFLRVRERMGSDLAGGSVPASELKRWESLASVQATWREELRALGAIDPHEGRFAALTEGSVQRDAEVMLVGIVEVSGLLRRALAELETTTEVLIFAPESEAGGFDEFGALRPEAWIGRSVPLPLERWRVVRTPEDQARLTVAIAASSESLEYAGDLSIGVADDEVVPYLVRRLEAAGVRARDAAGTPFSRTAPARLLAELRMFLETRSSASLAALVRHPDLERALRSRLDFDPVLRLDDYRPEHLPRRFDLQEPDVADAARRRRDVEPLLEALHGILGPLALNEPRSLARAADDLRESLRRIYTDHPLLLQEVEPEDAEDARVLRASLEGAASALVTLETTPPEVAGEASPAAAIGLLLRIGEAEALIAPAPVPTDQPSVELLGWLELLLDTAPHLVVTGFNEGRVPASAEGDSFLPDRVRGALGLEDDERRTARDIYITTALLASRGERVTFVSGRQTRDGDPIFPTRLAFLCDPAEAGERVDHALAPEVFAPVVRVDHDGEEEFPPYVLDRPAPDTLAVTAFKAYMESPVMFHIRRILRAESVDDRLGEMDPRSFGTFTHEILEEFARGPVKDSEDEATIYRFLEKTVVRLRQRFFPEEVLPAVPLQIEQLKLRLQSFAKWQAATAAEGWRIREVEWSPNAKSEGARRGCVELTMKGADSIWVKGKIDRIDQHADGRWRVLDYKTSHKSNEPESVHRKIRRKEGTTEWRDLQLPLYAHMTQELTGNLEKGGKVPELGYLNLPGNGGPVELKPVRWDAAVIADALETAREVAAKIRQGDFRDLGKPRGLEPIEEELLGIGLVVPPDSGADEDESFGSDGGAA</sequence>
<keyword evidence="4" id="KW-1185">Reference proteome</keyword>
<reference evidence="3 4" key="1">
    <citation type="submission" date="2019-02" db="EMBL/GenBank/DDBJ databases">
        <title>Deep-cultivation of Planctomycetes and their phenomic and genomic characterization uncovers novel biology.</title>
        <authorList>
            <person name="Wiegand S."/>
            <person name="Jogler M."/>
            <person name="Boedeker C."/>
            <person name="Pinto D."/>
            <person name="Vollmers J."/>
            <person name="Rivas-Marin E."/>
            <person name="Kohn T."/>
            <person name="Peeters S.H."/>
            <person name="Heuer A."/>
            <person name="Rast P."/>
            <person name="Oberbeckmann S."/>
            <person name="Bunk B."/>
            <person name="Jeske O."/>
            <person name="Meyerdierks A."/>
            <person name="Storesund J.E."/>
            <person name="Kallscheuer N."/>
            <person name="Luecker S."/>
            <person name="Lage O.M."/>
            <person name="Pohl T."/>
            <person name="Merkel B.J."/>
            <person name="Hornburger P."/>
            <person name="Mueller R.-W."/>
            <person name="Bruemmer F."/>
            <person name="Labrenz M."/>
            <person name="Spormann A.M."/>
            <person name="Op den Camp H."/>
            <person name="Overmann J."/>
            <person name="Amann R."/>
            <person name="Jetten M.S.M."/>
            <person name="Mascher T."/>
            <person name="Medema M.H."/>
            <person name="Devos D.P."/>
            <person name="Kaster A.-K."/>
            <person name="Ovreas L."/>
            <person name="Rohde M."/>
            <person name="Galperin M.Y."/>
            <person name="Jogler C."/>
        </authorList>
    </citation>
    <scope>NUCLEOTIDE SEQUENCE [LARGE SCALE GENOMIC DNA]</scope>
    <source>
        <strain evidence="3 4">Poly30</strain>
    </source>
</reference>
<proteinExistence type="predicted"/>
<accession>A0A518EXB9</accession>
<dbReference type="GO" id="GO:0016787">
    <property type="term" value="F:hydrolase activity"/>
    <property type="evidence" value="ECO:0007669"/>
    <property type="project" value="UniProtKB-KW"/>
</dbReference>
<evidence type="ECO:0000313" key="4">
    <source>
        <dbReference type="Proteomes" id="UP000320390"/>
    </source>
</evidence>
<dbReference type="SUPFAM" id="SSF52980">
    <property type="entry name" value="Restriction endonuclease-like"/>
    <property type="match status" value="1"/>
</dbReference>
<protein>
    <submittedName>
        <fullName evidence="3">ATP-dependent helicase/deoxyribonuclease subunit B</fullName>
        <ecNumber evidence="3">3.6.4.12</ecNumber>
    </submittedName>
</protein>
<organism evidence="3 4">
    <name type="scientific">Saltatorellus ferox</name>
    <dbReference type="NCBI Taxonomy" id="2528018"/>
    <lineage>
        <taxon>Bacteria</taxon>
        <taxon>Pseudomonadati</taxon>
        <taxon>Planctomycetota</taxon>
        <taxon>Planctomycetia</taxon>
        <taxon>Planctomycetia incertae sedis</taxon>
        <taxon>Saltatorellus</taxon>
    </lineage>
</organism>
<evidence type="ECO:0000256" key="1">
    <source>
        <dbReference type="SAM" id="MobiDB-lite"/>
    </source>
</evidence>
<dbReference type="EC" id="3.6.4.12" evidence="3"/>
<dbReference type="GO" id="GO:0003678">
    <property type="term" value="F:DNA helicase activity"/>
    <property type="evidence" value="ECO:0007669"/>
    <property type="project" value="UniProtKB-EC"/>
</dbReference>
<feature type="region of interest" description="Disordered" evidence="1">
    <location>
        <begin position="926"/>
        <end position="945"/>
    </location>
</feature>
<keyword evidence="3" id="KW-0378">Hydrolase</keyword>
<dbReference type="Proteomes" id="UP000320390">
    <property type="component" value="Chromosome"/>
</dbReference>
<evidence type="ECO:0000313" key="3">
    <source>
        <dbReference type="EMBL" id="QDV08739.1"/>
    </source>
</evidence>
<dbReference type="InterPro" id="IPR011335">
    <property type="entry name" value="Restrct_endonuc-II-like"/>
</dbReference>
<keyword evidence="3" id="KW-0067">ATP-binding</keyword>
<keyword evidence="3" id="KW-0547">Nucleotide-binding</keyword>
<name>A0A518EXB9_9BACT</name>
<dbReference type="AlphaFoldDB" id="A0A518EXB9"/>
<feature type="domain" description="PD-(D/E)XK endonuclease-like" evidence="2">
    <location>
        <begin position="641"/>
        <end position="904"/>
    </location>
</feature>
<dbReference type="SUPFAM" id="SSF52540">
    <property type="entry name" value="P-loop containing nucleoside triphosphate hydrolases"/>
    <property type="match status" value="1"/>
</dbReference>
<dbReference type="Pfam" id="PF12705">
    <property type="entry name" value="PDDEXK_1"/>
    <property type="match status" value="1"/>
</dbReference>
<dbReference type="EMBL" id="CP036434">
    <property type="protein sequence ID" value="QDV08739.1"/>
    <property type="molecule type" value="Genomic_DNA"/>
</dbReference>
<gene>
    <name evidence="3" type="primary">rexB</name>
    <name evidence="3" type="ORF">Poly30_42930</name>
</gene>
<dbReference type="InterPro" id="IPR011604">
    <property type="entry name" value="PDDEXK-like_dom_sf"/>
</dbReference>